<dbReference type="RefSeq" id="WP_005359722.1">
    <property type="nucleotide sequence ID" value="NZ_QRKN01000001.1"/>
</dbReference>
<dbReference type="Proteomes" id="UP000285865">
    <property type="component" value="Unassembled WGS sequence"/>
</dbReference>
<sequence length="83" mass="9506">MQQAIFTAHCPYELGDIVEVAIIEGMAITGYPRRLGTAEMQITDIITEHSLKNGTVSFIYELDGKKRMRLIPWNELTKRSEKH</sequence>
<dbReference type="EMBL" id="QRKN01000001">
    <property type="protein sequence ID" value="RHI25414.1"/>
    <property type="molecule type" value="Genomic_DNA"/>
</dbReference>
<accession>A0A414ZQC0</accession>
<protein>
    <submittedName>
        <fullName evidence="1">Uncharacterized protein</fullName>
    </submittedName>
</protein>
<evidence type="ECO:0000313" key="1">
    <source>
        <dbReference type="EMBL" id="RHI25414.1"/>
    </source>
</evidence>
<organism evidence="1 2">
    <name type="scientific">Agathobacter rectalis</name>
    <dbReference type="NCBI Taxonomy" id="39491"/>
    <lineage>
        <taxon>Bacteria</taxon>
        <taxon>Bacillati</taxon>
        <taxon>Bacillota</taxon>
        <taxon>Clostridia</taxon>
        <taxon>Lachnospirales</taxon>
        <taxon>Lachnospiraceae</taxon>
        <taxon>Agathobacter</taxon>
    </lineage>
</organism>
<dbReference type="AlphaFoldDB" id="A0A414ZQC0"/>
<proteinExistence type="predicted"/>
<name>A0A414ZQC0_9FIRM</name>
<evidence type="ECO:0000313" key="2">
    <source>
        <dbReference type="Proteomes" id="UP000285865"/>
    </source>
</evidence>
<gene>
    <name evidence="1" type="ORF">DW172_01605</name>
</gene>
<reference evidence="1 2" key="1">
    <citation type="submission" date="2018-08" db="EMBL/GenBank/DDBJ databases">
        <title>A genome reference for cultivated species of the human gut microbiota.</title>
        <authorList>
            <person name="Zou Y."/>
            <person name="Xue W."/>
            <person name="Luo G."/>
        </authorList>
    </citation>
    <scope>NUCLEOTIDE SEQUENCE [LARGE SCALE GENOMIC DNA]</scope>
    <source>
        <strain evidence="1 2">AM16-11</strain>
    </source>
</reference>
<comment type="caution">
    <text evidence="1">The sequence shown here is derived from an EMBL/GenBank/DDBJ whole genome shotgun (WGS) entry which is preliminary data.</text>
</comment>